<dbReference type="Proteomes" id="UP000268908">
    <property type="component" value="Unassembled WGS sequence"/>
</dbReference>
<evidence type="ECO:0000256" key="1">
    <source>
        <dbReference type="ARBA" id="ARBA00023152"/>
    </source>
</evidence>
<dbReference type="GO" id="GO:0005737">
    <property type="term" value="C:cytoplasm"/>
    <property type="evidence" value="ECO:0007669"/>
    <property type="project" value="TreeGrafter"/>
</dbReference>
<dbReference type="InterPro" id="IPR013078">
    <property type="entry name" value="His_Pase_superF_clade-1"/>
</dbReference>
<protein>
    <submittedName>
        <fullName evidence="3">Alpha-ribazole phosphatase/probable phosphoglycerate mutase</fullName>
    </submittedName>
</protein>
<organism evidence="3 4">
    <name type="scientific">Sulfurisoma sediminicola</name>
    <dbReference type="NCBI Taxonomy" id="1381557"/>
    <lineage>
        <taxon>Bacteria</taxon>
        <taxon>Pseudomonadati</taxon>
        <taxon>Pseudomonadota</taxon>
        <taxon>Betaproteobacteria</taxon>
        <taxon>Nitrosomonadales</taxon>
        <taxon>Sterolibacteriaceae</taxon>
        <taxon>Sulfurisoma</taxon>
    </lineage>
</organism>
<dbReference type="EMBL" id="RCCI01000004">
    <property type="protein sequence ID" value="RLJ68257.1"/>
    <property type="molecule type" value="Genomic_DNA"/>
</dbReference>
<dbReference type="PANTHER" id="PTHR48100:SF1">
    <property type="entry name" value="HISTIDINE PHOSPHATASE FAMILY PROTEIN-RELATED"/>
    <property type="match status" value="1"/>
</dbReference>
<dbReference type="InterPro" id="IPR029033">
    <property type="entry name" value="His_PPase_superfam"/>
</dbReference>
<evidence type="ECO:0000313" key="3">
    <source>
        <dbReference type="EMBL" id="RLJ68257.1"/>
    </source>
</evidence>
<evidence type="ECO:0000313" key="4">
    <source>
        <dbReference type="Proteomes" id="UP000268908"/>
    </source>
</evidence>
<comment type="caution">
    <text evidence="3">The sequence shown here is derived from an EMBL/GenBank/DDBJ whole genome shotgun (WGS) entry which is preliminary data.</text>
</comment>
<name>A0A497XLG9_9PROT</name>
<dbReference type="PROSITE" id="PS00175">
    <property type="entry name" value="PG_MUTASE"/>
    <property type="match status" value="1"/>
</dbReference>
<dbReference type="InterPro" id="IPR001345">
    <property type="entry name" value="PG/BPGM_mutase_AS"/>
</dbReference>
<dbReference type="Pfam" id="PF00300">
    <property type="entry name" value="His_Phos_1"/>
    <property type="match status" value="1"/>
</dbReference>
<dbReference type="CDD" id="cd07067">
    <property type="entry name" value="HP_PGM_like"/>
    <property type="match status" value="1"/>
</dbReference>
<evidence type="ECO:0000256" key="2">
    <source>
        <dbReference type="ARBA" id="ARBA00023235"/>
    </source>
</evidence>
<dbReference type="RefSeq" id="WP_165904751.1">
    <property type="nucleotide sequence ID" value="NZ_BHVV01000001.1"/>
</dbReference>
<sequence length="187" mass="19938">MKITLVRHGESAANVAGIINDDPARVVPLTAVGRGQALALGDKLRGAPFVQAYASQFARAHQTAVMILGDRCLYLEIEPRLNERKSGMDGRPVEDFNALVRPDPVNIKPPAGESFLEQMERLRACLDDMAAQHGDAEVLAISHENPILAACALAGMPAEDAACASIPNCGCVVIEWAGGGRIVEFPR</sequence>
<dbReference type="InterPro" id="IPR050275">
    <property type="entry name" value="PGM_Phosphatase"/>
</dbReference>
<dbReference type="AlphaFoldDB" id="A0A497XLG9"/>
<dbReference type="PANTHER" id="PTHR48100">
    <property type="entry name" value="BROAD-SPECIFICITY PHOSPHATASE YOR283W-RELATED"/>
    <property type="match status" value="1"/>
</dbReference>
<dbReference type="SMART" id="SM00855">
    <property type="entry name" value="PGAM"/>
    <property type="match status" value="1"/>
</dbReference>
<keyword evidence="1" id="KW-0324">Glycolysis</keyword>
<accession>A0A497XLG9</accession>
<dbReference type="GO" id="GO:0016791">
    <property type="term" value="F:phosphatase activity"/>
    <property type="evidence" value="ECO:0007669"/>
    <property type="project" value="TreeGrafter"/>
</dbReference>
<gene>
    <name evidence="3" type="ORF">DFR35_0811</name>
</gene>
<dbReference type="Gene3D" id="3.40.50.1240">
    <property type="entry name" value="Phosphoglycerate mutase-like"/>
    <property type="match status" value="1"/>
</dbReference>
<keyword evidence="2" id="KW-0413">Isomerase</keyword>
<keyword evidence="4" id="KW-1185">Reference proteome</keyword>
<reference evidence="3 4" key="1">
    <citation type="submission" date="2018-10" db="EMBL/GenBank/DDBJ databases">
        <title>Genomic Encyclopedia of Type Strains, Phase IV (KMG-IV): sequencing the most valuable type-strain genomes for metagenomic binning, comparative biology and taxonomic classification.</title>
        <authorList>
            <person name="Goeker M."/>
        </authorList>
    </citation>
    <scope>NUCLEOTIDE SEQUENCE [LARGE SCALE GENOMIC DNA]</scope>
    <source>
        <strain evidence="3 4">DSM 26916</strain>
    </source>
</reference>
<proteinExistence type="predicted"/>
<dbReference type="SUPFAM" id="SSF53254">
    <property type="entry name" value="Phosphoglycerate mutase-like"/>
    <property type="match status" value="1"/>
</dbReference>